<keyword evidence="4" id="KW-1003">Cell membrane</keyword>
<dbReference type="OrthoDB" id="9800416at2"/>
<feature type="transmembrane region" description="Helical" evidence="8">
    <location>
        <begin position="248"/>
        <end position="267"/>
    </location>
</feature>
<feature type="transmembrane region" description="Helical" evidence="8">
    <location>
        <begin position="133"/>
        <end position="155"/>
    </location>
</feature>
<keyword evidence="6 8" id="KW-1133">Transmembrane helix</keyword>
<evidence type="ECO:0000313" key="11">
    <source>
        <dbReference type="Proteomes" id="UP000262802"/>
    </source>
</evidence>
<dbReference type="Gene3D" id="1.20.1720.10">
    <property type="entry name" value="Multidrug resistance protein D"/>
    <property type="match status" value="1"/>
</dbReference>
<dbReference type="InterPro" id="IPR036259">
    <property type="entry name" value="MFS_trans_sf"/>
</dbReference>
<keyword evidence="5 8" id="KW-0812">Transmembrane</keyword>
<dbReference type="NCBIfam" id="TIGR00710">
    <property type="entry name" value="efflux_Bcr_CflA"/>
    <property type="match status" value="1"/>
</dbReference>
<keyword evidence="11" id="KW-1185">Reference proteome</keyword>
<dbReference type="Proteomes" id="UP000262802">
    <property type="component" value="Chromosome"/>
</dbReference>
<keyword evidence="3" id="KW-0813">Transport</keyword>
<evidence type="ECO:0000256" key="5">
    <source>
        <dbReference type="ARBA" id="ARBA00022692"/>
    </source>
</evidence>
<evidence type="ECO:0000256" key="6">
    <source>
        <dbReference type="ARBA" id="ARBA00022989"/>
    </source>
</evidence>
<dbReference type="InterPro" id="IPR020846">
    <property type="entry name" value="MFS_dom"/>
</dbReference>
<gene>
    <name evidence="10" type="ORF">D3Y59_02660</name>
</gene>
<dbReference type="EMBL" id="CP032317">
    <property type="protein sequence ID" value="AYA36054.1"/>
    <property type="molecule type" value="Genomic_DNA"/>
</dbReference>
<dbReference type="RefSeq" id="WP_119443641.1">
    <property type="nucleotide sequence ID" value="NZ_CP032317.1"/>
</dbReference>
<dbReference type="FunFam" id="1.20.1720.10:FF:000005">
    <property type="entry name" value="Bcr/CflA family efflux transporter"/>
    <property type="match status" value="1"/>
</dbReference>
<feature type="transmembrane region" description="Helical" evidence="8">
    <location>
        <begin position="100"/>
        <end position="121"/>
    </location>
</feature>
<feature type="transmembrane region" description="Helical" evidence="8">
    <location>
        <begin position="213"/>
        <end position="232"/>
    </location>
</feature>
<dbReference type="InterPro" id="IPR004812">
    <property type="entry name" value="Efflux_drug-R_Bcr/CmlA"/>
</dbReference>
<evidence type="ECO:0000259" key="9">
    <source>
        <dbReference type="PROSITE" id="PS50850"/>
    </source>
</evidence>
<feature type="transmembrane region" description="Helical" evidence="8">
    <location>
        <begin position="45"/>
        <end position="64"/>
    </location>
</feature>
<keyword evidence="7 8" id="KW-0472">Membrane</keyword>
<dbReference type="InterPro" id="IPR011701">
    <property type="entry name" value="MFS"/>
</dbReference>
<proteinExistence type="inferred from homology"/>
<dbReference type="GO" id="GO:1990961">
    <property type="term" value="P:xenobiotic detoxification by transmembrane export across the plasma membrane"/>
    <property type="evidence" value="ECO:0007669"/>
    <property type="project" value="InterPro"/>
</dbReference>
<feature type="transmembrane region" description="Helical" evidence="8">
    <location>
        <begin position="369"/>
        <end position="388"/>
    </location>
</feature>
<evidence type="ECO:0000256" key="4">
    <source>
        <dbReference type="ARBA" id="ARBA00022475"/>
    </source>
</evidence>
<dbReference type="PROSITE" id="PS50850">
    <property type="entry name" value="MFS"/>
    <property type="match status" value="1"/>
</dbReference>
<dbReference type="GO" id="GO:0042910">
    <property type="term" value="F:xenobiotic transmembrane transporter activity"/>
    <property type="evidence" value="ECO:0007669"/>
    <property type="project" value="InterPro"/>
</dbReference>
<comment type="similarity">
    <text evidence="2">Belongs to the major facilitator superfamily. Bcr/CmlA family.</text>
</comment>
<sequence>MTKQKYFSLILILGSLSALGPFTIDMYLPGFPAIAKDLQTTPARVALSLSSYFIGISAGQLLYGPLLDRFGRKKPLYVGLALYIISSIACASIHSIDALIALRFFQAVGSCAAAVACMAMVRDLFPVTDTAKVFALLLLVVGLSPMLAPTVGGYVTAGFGWQGVFVTLALLGVALLLACLLWLPESYQPNPNLSLKPRPILTNFWRVLREPSFYTYTLTGALSFCGLFVYVADSPLVFMDIFGVDSKVYGWIFAFLSIGLIGASQVNSVLLRRFRSEQLVFGALCCQVAASVVFLLLTVNGLIGLYGTIALLFVFLCCLGFSSPNTAALSLAPFSQNAGSASSLMGAIRMGIGAMASAAVSVFNNHTAVPMVAIMMVTSVVALLILLVGRRYVAHTPATAEAAVAEPVH</sequence>
<feature type="transmembrane region" description="Helical" evidence="8">
    <location>
        <begin position="76"/>
        <end position="94"/>
    </location>
</feature>
<dbReference type="PANTHER" id="PTHR23502">
    <property type="entry name" value="MAJOR FACILITATOR SUPERFAMILY"/>
    <property type="match status" value="1"/>
</dbReference>
<feature type="domain" description="Major facilitator superfamily (MFS) profile" evidence="9">
    <location>
        <begin position="9"/>
        <end position="391"/>
    </location>
</feature>
<dbReference type="AlphaFoldDB" id="A0A3B7QW72"/>
<evidence type="ECO:0000256" key="7">
    <source>
        <dbReference type="ARBA" id="ARBA00023136"/>
    </source>
</evidence>
<dbReference type="GO" id="GO:0015385">
    <property type="term" value="F:sodium:proton antiporter activity"/>
    <property type="evidence" value="ECO:0007669"/>
    <property type="project" value="TreeGrafter"/>
</dbReference>
<evidence type="ECO:0000256" key="2">
    <source>
        <dbReference type="ARBA" id="ARBA00006236"/>
    </source>
</evidence>
<evidence type="ECO:0000256" key="3">
    <source>
        <dbReference type="ARBA" id="ARBA00022448"/>
    </source>
</evidence>
<comment type="subcellular location">
    <subcellularLocation>
        <location evidence="1">Cell membrane</location>
        <topology evidence="1">Multi-pass membrane protein</topology>
    </subcellularLocation>
</comment>
<organism evidence="10 11">
    <name type="scientific">Hymenobacter oligotrophus</name>
    <dbReference type="NCBI Taxonomy" id="2319843"/>
    <lineage>
        <taxon>Bacteria</taxon>
        <taxon>Pseudomonadati</taxon>
        <taxon>Bacteroidota</taxon>
        <taxon>Cytophagia</taxon>
        <taxon>Cytophagales</taxon>
        <taxon>Hymenobacteraceae</taxon>
        <taxon>Hymenobacter</taxon>
    </lineage>
</organism>
<evidence type="ECO:0000256" key="8">
    <source>
        <dbReference type="SAM" id="Phobius"/>
    </source>
</evidence>
<reference evidence="10 11" key="1">
    <citation type="submission" date="2018-09" db="EMBL/GenBank/DDBJ databases">
        <title>Hymenobacter medium sp. nov., isolated from R2A medium.</title>
        <authorList>
            <person name="Yingchao G."/>
        </authorList>
    </citation>
    <scope>NUCLEOTIDE SEQUENCE [LARGE SCALE GENOMIC DNA]</scope>
    <source>
        <strain evidence="11">sh-6</strain>
    </source>
</reference>
<dbReference type="SUPFAM" id="SSF103473">
    <property type="entry name" value="MFS general substrate transporter"/>
    <property type="match status" value="1"/>
</dbReference>
<dbReference type="Pfam" id="PF07690">
    <property type="entry name" value="MFS_1"/>
    <property type="match status" value="1"/>
</dbReference>
<feature type="transmembrane region" description="Helical" evidence="8">
    <location>
        <begin position="161"/>
        <end position="183"/>
    </location>
</feature>
<feature type="transmembrane region" description="Helical" evidence="8">
    <location>
        <begin position="303"/>
        <end position="322"/>
    </location>
</feature>
<evidence type="ECO:0000313" key="10">
    <source>
        <dbReference type="EMBL" id="AYA36054.1"/>
    </source>
</evidence>
<dbReference type="CDD" id="cd17320">
    <property type="entry name" value="MFS_MdfA_MDR_like"/>
    <property type="match status" value="1"/>
</dbReference>
<dbReference type="KEGG" id="hyh:D3Y59_02660"/>
<evidence type="ECO:0000256" key="1">
    <source>
        <dbReference type="ARBA" id="ARBA00004651"/>
    </source>
</evidence>
<accession>A0A3B7QW72</accession>
<protein>
    <submittedName>
        <fullName evidence="10">Bcr/CflA family efflux MFS transporter</fullName>
    </submittedName>
</protein>
<dbReference type="GO" id="GO:0005886">
    <property type="term" value="C:plasma membrane"/>
    <property type="evidence" value="ECO:0007669"/>
    <property type="project" value="UniProtKB-SubCell"/>
</dbReference>
<dbReference type="PANTHER" id="PTHR23502:SF132">
    <property type="entry name" value="POLYAMINE TRANSPORTER 2-RELATED"/>
    <property type="match status" value="1"/>
</dbReference>
<name>A0A3B7QW72_9BACT</name>